<dbReference type="PROSITE" id="PS00166">
    <property type="entry name" value="ENOYL_COA_HYDRATASE"/>
    <property type="match status" value="1"/>
</dbReference>
<evidence type="ECO:0000313" key="4">
    <source>
        <dbReference type="EMBL" id="KAF0698060.1"/>
    </source>
</evidence>
<dbReference type="AlphaFoldDB" id="A0A485KTT0"/>
<dbReference type="EMBL" id="VJMH01005270">
    <property type="protein sequence ID" value="KAF0698060.1"/>
    <property type="molecule type" value="Genomic_DNA"/>
</dbReference>
<dbReference type="EMBL" id="CAADRA010005291">
    <property type="protein sequence ID" value="VFT88170.1"/>
    <property type="molecule type" value="Genomic_DNA"/>
</dbReference>
<dbReference type="InterPro" id="IPR029045">
    <property type="entry name" value="ClpP/crotonase-like_dom_sf"/>
</dbReference>
<dbReference type="GO" id="GO:0006635">
    <property type="term" value="P:fatty acid beta-oxidation"/>
    <property type="evidence" value="ECO:0007669"/>
    <property type="project" value="TreeGrafter"/>
</dbReference>
<dbReference type="PANTHER" id="PTHR11941:SF173">
    <property type="entry name" value="3-HYDROXYBUTYRYL-COA DEHYDRATASE-LIKE PROTEIN, MITOCHONDRIAL"/>
    <property type="match status" value="1"/>
</dbReference>
<dbReference type="Proteomes" id="UP000332933">
    <property type="component" value="Unassembled WGS sequence"/>
</dbReference>
<protein>
    <submittedName>
        <fullName evidence="5">Aste57867_11308 protein</fullName>
    </submittedName>
</protein>
<evidence type="ECO:0000313" key="6">
    <source>
        <dbReference type="Proteomes" id="UP000332933"/>
    </source>
</evidence>
<evidence type="ECO:0000256" key="3">
    <source>
        <dbReference type="RuleBase" id="RU003707"/>
    </source>
</evidence>
<dbReference type="InterPro" id="IPR014748">
    <property type="entry name" value="Enoyl-CoA_hydra_C"/>
</dbReference>
<accession>A0A485KTT0</accession>
<evidence type="ECO:0000313" key="5">
    <source>
        <dbReference type="EMBL" id="VFT88170.1"/>
    </source>
</evidence>
<reference evidence="4" key="2">
    <citation type="submission" date="2019-06" db="EMBL/GenBank/DDBJ databases">
        <title>Genomics analysis of Aphanomyces spp. identifies a new class of oomycete effector associated with host adaptation.</title>
        <authorList>
            <person name="Gaulin E."/>
        </authorList>
    </citation>
    <scope>NUCLEOTIDE SEQUENCE</scope>
    <source>
        <strain evidence="4">CBS 578.67</strain>
    </source>
</reference>
<organism evidence="5 6">
    <name type="scientific">Aphanomyces stellatus</name>
    <dbReference type="NCBI Taxonomy" id="120398"/>
    <lineage>
        <taxon>Eukaryota</taxon>
        <taxon>Sar</taxon>
        <taxon>Stramenopiles</taxon>
        <taxon>Oomycota</taxon>
        <taxon>Saprolegniomycetes</taxon>
        <taxon>Saprolegniales</taxon>
        <taxon>Verrucalvaceae</taxon>
        <taxon>Aphanomyces</taxon>
    </lineage>
</organism>
<dbReference type="SUPFAM" id="SSF52096">
    <property type="entry name" value="ClpP/crotonase"/>
    <property type="match status" value="1"/>
</dbReference>
<dbReference type="Gene3D" id="1.10.12.10">
    <property type="entry name" value="Lyase 2-enoyl-coa Hydratase, Chain A, domain 2"/>
    <property type="match status" value="1"/>
</dbReference>
<proteinExistence type="inferred from homology"/>
<comment type="similarity">
    <text evidence="1 3">Belongs to the enoyl-CoA hydratase/isomerase family.</text>
</comment>
<dbReference type="OrthoDB" id="2139957at2759"/>
<name>A0A485KTT0_9STRA</name>
<dbReference type="Gene3D" id="3.90.226.10">
    <property type="entry name" value="2-enoyl-CoA Hydratase, Chain A, domain 1"/>
    <property type="match status" value="1"/>
</dbReference>
<dbReference type="Pfam" id="PF00378">
    <property type="entry name" value="ECH_1"/>
    <property type="match status" value="1"/>
</dbReference>
<reference evidence="5 6" key="1">
    <citation type="submission" date="2019-03" db="EMBL/GenBank/DDBJ databases">
        <authorList>
            <person name="Gaulin E."/>
            <person name="Dumas B."/>
        </authorList>
    </citation>
    <scope>NUCLEOTIDE SEQUENCE [LARGE SCALE GENOMIC DNA]</scope>
    <source>
        <strain evidence="5">CBS 568.67</strain>
    </source>
</reference>
<dbReference type="InterPro" id="IPR018376">
    <property type="entry name" value="Enoyl-CoA_hyd/isom_CS"/>
</dbReference>
<evidence type="ECO:0000256" key="1">
    <source>
        <dbReference type="ARBA" id="ARBA00005254"/>
    </source>
</evidence>
<dbReference type="CDD" id="cd06558">
    <property type="entry name" value="crotonase-like"/>
    <property type="match status" value="1"/>
</dbReference>
<sequence>MFGVQIAIRKSAAPLFHACRGVSSAAKASVTLEKQGDIGILRLNDPNRLNALTADMGDRVEELVQEITEHADEYRAIVLTGEGRAFSAGGDLEFLQSRAQDTTSRNAVTMRKFYGRFLSLRSLPVPLVAALNGPAIGAGMCISLFADARVVARDAKLGFTFVHLGLHPGMACTHFLPLLIGQEKANHLLLSGKVISGQDAFDYGLATKLVDKEDVVAEAIALAREMTSGSSVATRSLLQTLRLKQDKDLEMSLHREASSQAVCYASGDYKEGVDAISSKRKPAFGPLEHYK</sequence>
<dbReference type="GO" id="GO:0005739">
    <property type="term" value="C:mitochondrion"/>
    <property type="evidence" value="ECO:0007669"/>
    <property type="project" value="TreeGrafter"/>
</dbReference>
<dbReference type="InterPro" id="IPR001753">
    <property type="entry name" value="Enoyl-CoA_hydra/iso"/>
</dbReference>
<gene>
    <name evidence="5" type="primary">Aste57867_11308</name>
    <name evidence="4" type="ORF">As57867_011266</name>
    <name evidence="5" type="ORF">ASTE57867_11308</name>
</gene>
<evidence type="ECO:0000256" key="2">
    <source>
        <dbReference type="ARBA" id="ARBA00023239"/>
    </source>
</evidence>
<dbReference type="GO" id="GO:0016829">
    <property type="term" value="F:lyase activity"/>
    <property type="evidence" value="ECO:0007669"/>
    <property type="project" value="UniProtKB-KW"/>
</dbReference>
<keyword evidence="2" id="KW-0456">Lyase</keyword>
<keyword evidence="6" id="KW-1185">Reference proteome</keyword>
<dbReference type="PANTHER" id="PTHR11941">
    <property type="entry name" value="ENOYL-COA HYDRATASE-RELATED"/>
    <property type="match status" value="1"/>
</dbReference>